<protein>
    <recommendedName>
        <fullName evidence="3">Metallothionein</fullName>
    </recommendedName>
</protein>
<dbReference type="EMBL" id="JALJYF010000002">
    <property type="protein sequence ID" value="MCP1727645.1"/>
    <property type="molecule type" value="Genomic_DNA"/>
</dbReference>
<reference evidence="1 2" key="1">
    <citation type="submission" date="2022-03" db="EMBL/GenBank/DDBJ databases">
        <title>Genomic Encyclopedia of Type Strains, Phase III (KMG-III): the genomes of soil and plant-associated and newly described type strains.</title>
        <authorList>
            <person name="Whitman W."/>
        </authorList>
    </citation>
    <scope>NUCLEOTIDE SEQUENCE [LARGE SCALE GENOMIC DNA]</scope>
    <source>
        <strain evidence="1 2">BSker1</strain>
    </source>
</reference>
<evidence type="ECO:0000313" key="2">
    <source>
        <dbReference type="Proteomes" id="UP001523550"/>
    </source>
</evidence>
<sequence>MSECEVCGNSYEHAFQVRMNGQDHTFDCFECAVHKLAPSCSRCGCRIMGHGVQQNQTIYCGAHCARQAGAAGLADHV</sequence>
<accession>A0ABT1G9R3</accession>
<evidence type="ECO:0008006" key="3">
    <source>
        <dbReference type="Google" id="ProtNLM"/>
    </source>
</evidence>
<dbReference type="RefSeq" id="WP_253448176.1">
    <property type="nucleotide sequence ID" value="NZ_JALJYF010000002.1"/>
</dbReference>
<gene>
    <name evidence="1" type="ORF">J2T60_001645</name>
</gene>
<dbReference type="Proteomes" id="UP001523550">
    <property type="component" value="Unassembled WGS sequence"/>
</dbReference>
<comment type="caution">
    <text evidence="1">The sequence shown here is derived from an EMBL/GenBank/DDBJ whole genome shotgun (WGS) entry which is preliminary data.</text>
</comment>
<organism evidence="1 2">
    <name type="scientific">Natronospira proteinivora</name>
    <dbReference type="NCBI Taxonomy" id="1807133"/>
    <lineage>
        <taxon>Bacteria</taxon>
        <taxon>Pseudomonadati</taxon>
        <taxon>Pseudomonadota</taxon>
        <taxon>Gammaproteobacteria</taxon>
        <taxon>Natronospirales</taxon>
        <taxon>Natronospiraceae</taxon>
        <taxon>Natronospira</taxon>
    </lineage>
</organism>
<proteinExistence type="predicted"/>
<keyword evidence="2" id="KW-1185">Reference proteome</keyword>
<evidence type="ECO:0000313" key="1">
    <source>
        <dbReference type="EMBL" id="MCP1727645.1"/>
    </source>
</evidence>
<name>A0ABT1G9R3_9GAMM</name>